<gene>
    <name evidence="1" type="ORF">JHL15_04210</name>
</gene>
<evidence type="ECO:0000313" key="1">
    <source>
        <dbReference type="EMBL" id="MBK1894955.1"/>
    </source>
</evidence>
<accession>A0ABS1FR94</accession>
<sequence>MKNLTKLNRENLKKVLGGHTCPSGTRHIIYNGYHGCCLSAPSGNPCTSGMCFVEADMCSEEPT</sequence>
<evidence type="ECO:0008006" key="3">
    <source>
        <dbReference type="Google" id="ProtNLM"/>
    </source>
</evidence>
<dbReference type="EMBL" id="JAENHK010000001">
    <property type="protein sequence ID" value="MBK1894955.1"/>
    <property type="molecule type" value="Genomic_DNA"/>
</dbReference>
<dbReference type="NCBIfam" id="NF047798">
    <property type="entry name" value="leader_Chryseo"/>
    <property type="match status" value="1"/>
</dbReference>
<reference evidence="2" key="1">
    <citation type="submission" date="2021-01" db="EMBL/GenBank/DDBJ databases">
        <title>Genome public.</title>
        <authorList>
            <person name="Liu C."/>
            <person name="Sun Q."/>
        </authorList>
    </citation>
    <scope>NUCLEOTIDE SEQUENCE [LARGE SCALE GENOMIC DNA]</scope>
    <source>
        <strain evidence="2">YIM B02567</strain>
    </source>
</reference>
<dbReference type="InterPro" id="IPR058074">
    <property type="entry name" value="Bacteriocin-like"/>
</dbReference>
<name>A0ABS1FR94_9FLAO</name>
<evidence type="ECO:0000313" key="2">
    <source>
        <dbReference type="Proteomes" id="UP000628669"/>
    </source>
</evidence>
<comment type="caution">
    <text evidence="1">The sequence shown here is derived from an EMBL/GenBank/DDBJ whole genome shotgun (WGS) entry which is preliminary data.</text>
</comment>
<keyword evidence="2" id="KW-1185">Reference proteome</keyword>
<protein>
    <recommendedName>
        <fullName evidence="3">Bacteriocin</fullName>
    </recommendedName>
</protein>
<dbReference type="RefSeq" id="WP_200243197.1">
    <property type="nucleotide sequence ID" value="NZ_JAENHK010000001.1"/>
</dbReference>
<dbReference type="Proteomes" id="UP000628669">
    <property type="component" value="Unassembled WGS sequence"/>
</dbReference>
<proteinExistence type="predicted"/>
<organism evidence="1 2">
    <name type="scientific">Chryseobacterium paridis</name>
    <dbReference type="NCBI Taxonomy" id="2800328"/>
    <lineage>
        <taxon>Bacteria</taxon>
        <taxon>Pseudomonadati</taxon>
        <taxon>Bacteroidota</taxon>
        <taxon>Flavobacteriia</taxon>
        <taxon>Flavobacteriales</taxon>
        <taxon>Weeksellaceae</taxon>
        <taxon>Chryseobacterium group</taxon>
        <taxon>Chryseobacterium</taxon>
    </lineage>
</organism>